<dbReference type="EMBL" id="DXFQ01000021">
    <property type="protein sequence ID" value="HIX19253.1"/>
    <property type="molecule type" value="Genomic_DNA"/>
</dbReference>
<dbReference type="AlphaFoldDB" id="A0A9D2AHD8"/>
<dbReference type="GO" id="GO:0016787">
    <property type="term" value="F:hydrolase activity"/>
    <property type="evidence" value="ECO:0007669"/>
    <property type="project" value="InterPro"/>
</dbReference>
<dbReference type="Gene3D" id="3.60.21.10">
    <property type="match status" value="1"/>
</dbReference>
<dbReference type="InterPro" id="IPR051158">
    <property type="entry name" value="Metallophosphoesterase_sf"/>
</dbReference>
<dbReference type="PANTHER" id="PTHR31302:SF0">
    <property type="entry name" value="TRANSMEMBRANE PROTEIN WITH METALLOPHOSPHOESTERASE DOMAIN"/>
    <property type="match status" value="1"/>
</dbReference>
<dbReference type="Pfam" id="PF00149">
    <property type="entry name" value="Metallophos"/>
    <property type="match status" value="1"/>
</dbReference>
<reference evidence="2" key="1">
    <citation type="journal article" date="2021" name="PeerJ">
        <title>Extensive microbial diversity within the chicken gut microbiome revealed by metagenomics and culture.</title>
        <authorList>
            <person name="Gilroy R."/>
            <person name="Ravi A."/>
            <person name="Getino M."/>
            <person name="Pursley I."/>
            <person name="Horton D.L."/>
            <person name="Alikhan N.F."/>
            <person name="Baker D."/>
            <person name="Gharbi K."/>
            <person name="Hall N."/>
            <person name="Watson M."/>
            <person name="Adriaenssens E.M."/>
            <person name="Foster-Nyarko E."/>
            <person name="Jarju S."/>
            <person name="Secka A."/>
            <person name="Antonio M."/>
            <person name="Oren A."/>
            <person name="Chaudhuri R.R."/>
            <person name="La Ragione R."/>
            <person name="Hildebrand F."/>
            <person name="Pallen M.J."/>
        </authorList>
    </citation>
    <scope>NUCLEOTIDE SEQUENCE</scope>
    <source>
        <strain evidence="2">14975</strain>
    </source>
</reference>
<feature type="domain" description="Calcineurin-like phosphoesterase" evidence="1">
    <location>
        <begin position="54"/>
        <end position="219"/>
    </location>
</feature>
<reference evidence="2" key="2">
    <citation type="submission" date="2021-04" db="EMBL/GenBank/DDBJ databases">
        <authorList>
            <person name="Gilroy R."/>
        </authorList>
    </citation>
    <scope>NUCLEOTIDE SEQUENCE</scope>
    <source>
        <strain evidence="2">14975</strain>
    </source>
</reference>
<organism evidence="2 3">
    <name type="scientific">Candidatus Akkermansia intestinigallinarum</name>
    <dbReference type="NCBI Taxonomy" id="2838431"/>
    <lineage>
        <taxon>Bacteria</taxon>
        <taxon>Pseudomonadati</taxon>
        <taxon>Verrucomicrobiota</taxon>
        <taxon>Verrucomicrobiia</taxon>
        <taxon>Verrucomicrobiales</taxon>
        <taxon>Akkermansiaceae</taxon>
        <taxon>Akkermansia</taxon>
    </lineage>
</organism>
<sequence>MVKHIIHPLLLSLALTVCLFLALCCAVYAESRSLSVDTYTVPIEQWADDLQPVRIAVIADLHVKRWDKQQMADVVEAIREAKPDLIMLAGDYVEGVRRKDAMPIDDIAAALAPLADIAPTYYVLGNHDLSAPAHHVKHAFNKVGFTFVEGQRLRLTLSHGRSMDLQGVGYYESENKPLNKLFSQPRDAAVPLVVLCHTPIGFDVQPLDLDLVIAGHTHGGQICNADGVPLVSLHGMSTERLRAGLKKTPNGRHLFITRGIGWSRAPLRLHCRPEVAILELR</sequence>
<dbReference type="SUPFAM" id="SSF56300">
    <property type="entry name" value="Metallo-dependent phosphatases"/>
    <property type="match status" value="1"/>
</dbReference>
<gene>
    <name evidence="2" type="ORF">H9862_01465</name>
</gene>
<evidence type="ECO:0000259" key="1">
    <source>
        <dbReference type="Pfam" id="PF00149"/>
    </source>
</evidence>
<dbReference type="Proteomes" id="UP000823964">
    <property type="component" value="Unassembled WGS sequence"/>
</dbReference>
<protein>
    <submittedName>
        <fullName evidence="2">Metallophosphoesterase</fullName>
    </submittedName>
</protein>
<evidence type="ECO:0000313" key="3">
    <source>
        <dbReference type="Proteomes" id="UP000823964"/>
    </source>
</evidence>
<comment type="caution">
    <text evidence="2">The sequence shown here is derived from an EMBL/GenBank/DDBJ whole genome shotgun (WGS) entry which is preliminary data.</text>
</comment>
<name>A0A9D2AHD8_9BACT</name>
<accession>A0A9D2AHD8</accession>
<proteinExistence type="predicted"/>
<dbReference type="InterPro" id="IPR029052">
    <property type="entry name" value="Metallo-depent_PP-like"/>
</dbReference>
<dbReference type="PANTHER" id="PTHR31302">
    <property type="entry name" value="TRANSMEMBRANE PROTEIN WITH METALLOPHOSPHOESTERASE DOMAIN-RELATED"/>
    <property type="match status" value="1"/>
</dbReference>
<dbReference type="InterPro" id="IPR004843">
    <property type="entry name" value="Calcineurin-like_PHP"/>
</dbReference>
<evidence type="ECO:0000313" key="2">
    <source>
        <dbReference type="EMBL" id="HIX19253.1"/>
    </source>
</evidence>